<organism evidence="2 3">
    <name type="scientific">Cryptococcus amylolentus CBS 6273</name>
    <dbReference type="NCBI Taxonomy" id="1296118"/>
    <lineage>
        <taxon>Eukaryota</taxon>
        <taxon>Fungi</taxon>
        <taxon>Dikarya</taxon>
        <taxon>Basidiomycota</taxon>
        <taxon>Agaricomycotina</taxon>
        <taxon>Tremellomycetes</taxon>
        <taxon>Tremellales</taxon>
        <taxon>Cryptococcaceae</taxon>
        <taxon>Cryptococcus</taxon>
    </lineage>
</organism>
<dbReference type="EMBL" id="MEKH01000001">
    <property type="protein sequence ID" value="ODO12035.1"/>
    <property type="molecule type" value="Genomic_DNA"/>
</dbReference>
<gene>
    <name evidence="2" type="ORF">I350_00819</name>
</gene>
<dbReference type="GO" id="GO:0004672">
    <property type="term" value="F:protein kinase activity"/>
    <property type="evidence" value="ECO:0007669"/>
    <property type="project" value="InterPro"/>
</dbReference>
<dbReference type="InterPro" id="IPR011009">
    <property type="entry name" value="Kinase-like_dom_sf"/>
</dbReference>
<dbReference type="Proteomes" id="UP000095149">
    <property type="component" value="Unassembled WGS sequence"/>
</dbReference>
<comment type="caution">
    <text evidence="2">The sequence shown here is derived from an EMBL/GenBank/DDBJ whole genome shotgun (WGS) entry which is preliminary data.</text>
</comment>
<dbReference type="InterPro" id="IPR000719">
    <property type="entry name" value="Prot_kinase_dom"/>
</dbReference>
<dbReference type="SUPFAM" id="SSF56112">
    <property type="entry name" value="Protein kinase-like (PK-like)"/>
    <property type="match status" value="1"/>
</dbReference>
<protein>
    <recommendedName>
        <fullName evidence="1">Protein kinase domain-containing protein</fullName>
    </recommendedName>
</protein>
<dbReference type="Gene3D" id="1.10.510.10">
    <property type="entry name" value="Transferase(Phosphotransferase) domain 1"/>
    <property type="match status" value="1"/>
</dbReference>
<evidence type="ECO:0000313" key="3">
    <source>
        <dbReference type="Proteomes" id="UP000095149"/>
    </source>
</evidence>
<dbReference type="GO" id="GO:0005524">
    <property type="term" value="F:ATP binding"/>
    <property type="evidence" value="ECO:0007669"/>
    <property type="project" value="InterPro"/>
</dbReference>
<proteinExistence type="predicted"/>
<accession>A0A1E3KG94</accession>
<dbReference type="AlphaFoldDB" id="A0A1E3KG94"/>
<evidence type="ECO:0000313" key="2">
    <source>
        <dbReference type="EMBL" id="ODO12035.1"/>
    </source>
</evidence>
<sequence length="95" mass="10720">MPTPSSRFGLNFSSRLAIINAYIEIHEHGILHHDVWPRNVTKHSVDGAPRIIDFEVAEYVEQGERAARQAAFEKDMQAVWKTAGEDDDEGQKGTE</sequence>
<dbReference type="PROSITE" id="PS50011">
    <property type="entry name" value="PROTEIN_KINASE_DOM"/>
    <property type="match status" value="1"/>
</dbReference>
<name>A0A1E3KG94_9TREE</name>
<evidence type="ECO:0000259" key="1">
    <source>
        <dbReference type="PROSITE" id="PS50011"/>
    </source>
</evidence>
<reference evidence="2 3" key="1">
    <citation type="submission" date="2016-06" db="EMBL/GenBank/DDBJ databases">
        <title>Evolution of pathogenesis and genome organization in the Tremellales.</title>
        <authorList>
            <person name="Cuomo C."/>
            <person name="Litvintseva A."/>
            <person name="Heitman J."/>
            <person name="Chen Y."/>
            <person name="Sun S."/>
            <person name="Springer D."/>
            <person name="Dromer F."/>
            <person name="Young S."/>
            <person name="Zeng Q."/>
            <person name="Chapman S."/>
            <person name="Gujja S."/>
            <person name="Saif S."/>
            <person name="Birren B."/>
        </authorList>
    </citation>
    <scope>NUCLEOTIDE SEQUENCE [LARGE SCALE GENOMIC DNA]</scope>
    <source>
        <strain evidence="2 3">CBS 6273</strain>
    </source>
</reference>
<feature type="domain" description="Protein kinase" evidence="1">
    <location>
        <begin position="1"/>
        <end position="95"/>
    </location>
</feature>